<dbReference type="PANTHER" id="PTHR13343">
    <property type="entry name" value="CREG1 PROTEIN"/>
    <property type="match status" value="1"/>
</dbReference>
<gene>
    <name evidence="1" type="ORF">DY000_02051542</name>
</gene>
<evidence type="ECO:0000313" key="1">
    <source>
        <dbReference type="EMBL" id="KAF3610695.1"/>
    </source>
</evidence>
<proteinExistence type="predicted"/>
<accession>A0ABQ7F508</accession>
<evidence type="ECO:0008006" key="3">
    <source>
        <dbReference type="Google" id="ProtNLM"/>
    </source>
</evidence>
<dbReference type="Proteomes" id="UP000266723">
    <property type="component" value="Unassembled WGS sequence"/>
</dbReference>
<reference evidence="1 2" key="1">
    <citation type="journal article" date="2020" name="BMC Genomics">
        <title>Intraspecific diversification of the crop wild relative Brassica cretica Lam. using demographic model selection.</title>
        <authorList>
            <person name="Kioukis A."/>
            <person name="Michalopoulou V.A."/>
            <person name="Briers L."/>
            <person name="Pirintsos S."/>
            <person name="Studholme D.J."/>
            <person name="Pavlidis P."/>
            <person name="Sarris P.F."/>
        </authorList>
    </citation>
    <scope>NUCLEOTIDE SEQUENCE [LARGE SCALE GENOMIC DNA]</scope>
    <source>
        <strain evidence="2">cv. PFS-1207/04</strain>
    </source>
</reference>
<feature type="non-terminal residue" evidence="1">
    <location>
        <position position="1"/>
    </location>
</feature>
<dbReference type="PANTHER" id="PTHR13343:SF24">
    <property type="entry name" value="OS07G0573800 PROTEIN"/>
    <property type="match status" value="1"/>
</dbReference>
<dbReference type="SUPFAM" id="SSF50475">
    <property type="entry name" value="FMN-binding split barrel"/>
    <property type="match status" value="1"/>
</dbReference>
<evidence type="ECO:0000313" key="2">
    <source>
        <dbReference type="Proteomes" id="UP000266723"/>
    </source>
</evidence>
<dbReference type="Gene3D" id="2.30.110.10">
    <property type="entry name" value="Electron Transport, Fmn-binding Protein, Chain A"/>
    <property type="match status" value="1"/>
</dbReference>
<sequence length="151" mass="16631">DLLANPKCSLLVARDPEDRTGLRITLHGDAVLVVSDKDQAAVRSAYLAKHPNAFWVDFGDFSFVRIEPKVVRFVSGVATAFLGSGGFFPTSSSLCNPVYMILLIFICFCSEISLCRIQQRGVPNSQSSSYSSVCKACNGICQLHYLLNRYQ</sequence>
<keyword evidence="2" id="KW-1185">Reference proteome</keyword>
<protein>
    <recommendedName>
        <fullName evidence="3">Pyridoxamine 5'-phosphate oxidase putative domain-containing protein</fullName>
    </recommendedName>
</protein>
<dbReference type="EMBL" id="QGKV02000297">
    <property type="protein sequence ID" value="KAF3610695.1"/>
    <property type="molecule type" value="Genomic_DNA"/>
</dbReference>
<comment type="caution">
    <text evidence="1">The sequence shown here is derived from an EMBL/GenBank/DDBJ whole genome shotgun (WGS) entry which is preliminary data.</text>
</comment>
<organism evidence="1 2">
    <name type="scientific">Brassica cretica</name>
    <name type="common">Mustard</name>
    <dbReference type="NCBI Taxonomy" id="69181"/>
    <lineage>
        <taxon>Eukaryota</taxon>
        <taxon>Viridiplantae</taxon>
        <taxon>Streptophyta</taxon>
        <taxon>Embryophyta</taxon>
        <taxon>Tracheophyta</taxon>
        <taxon>Spermatophyta</taxon>
        <taxon>Magnoliopsida</taxon>
        <taxon>eudicotyledons</taxon>
        <taxon>Gunneridae</taxon>
        <taxon>Pentapetalae</taxon>
        <taxon>rosids</taxon>
        <taxon>malvids</taxon>
        <taxon>Brassicales</taxon>
        <taxon>Brassicaceae</taxon>
        <taxon>Brassiceae</taxon>
        <taxon>Brassica</taxon>
    </lineage>
</organism>
<dbReference type="InterPro" id="IPR012349">
    <property type="entry name" value="Split_barrel_FMN-bd"/>
</dbReference>
<name>A0ABQ7F508_BRACR</name>